<keyword evidence="7 12" id="KW-0808">Transferase</keyword>
<dbReference type="Gene3D" id="3.30.160.40">
    <property type="entry name" value="Porphobilinogen deaminase, C-terminal domain"/>
    <property type="match status" value="1"/>
</dbReference>
<evidence type="ECO:0000256" key="6">
    <source>
        <dbReference type="ARBA" id="ARBA00016519"/>
    </source>
</evidence>
<dbReference type="Gene3D" id="3.40.190.10">
    <property type="entry name" value="Periplasmic binding protein-like II"/>
    <property type="match status" value="2"/>
</dbReference>
<dbReference type="PRINTS" id="PR00151">
    <property type="entry name" value="PORPHBDMNASE"/>
</dbReference>
<feature type="domain" description="Porphobilinogen deaminase N-terminal" evidence="10">
    <location>
        <begin position="6"/>
        <end position="211"/>
    </location>
</feature>
<comment type="caution">
    <text evidence="12">The sequence shown here is derived from an EMBL/GenBank/DDBJ whole genome shotgun (WGS) entry which is preliminary data.</text>
</comment>
<evidence type="ECO:0000256" key="3">
    <source>
        <dbReference type="ARBA" id="ARBA00004735"/>
    </source>
</evidence>
<dbReference type="GO" id="GO:0004418">
    <property type="term" value="F:hydroxymethylbilane synthase activity"/>
    <property type="evidence" value="ECO:0007669"/>
    <property type="project" value="UniProtKB-EC"/>
</dbReference>
<dbReference type="Pfam" id="PF01379">
    <property type="entry name" value="Porphobil_deam"/>
    <property type="match status" value="1"/>
</dbReference>
<evidence type="ECO:0000313" key="12">
    <source>
        <dbReference type="EMBL" id="KUG25262.1"/>
    </source>
</evidence>
<comment type="cofactor">
    <cofactor evidence="1">
        <name>dipyrromethane</name>
        <dbReference type="ChEBI" id="CHEBI:60342"/>
    </cofactor>
</comment>
<dbReference type="InterPro" id="IPR036803">
    <property type="entry name" value="Porphobilinogen_deaminase_C_sf"/>
</dbReference>
<dbReference type="PANTHER" id="PTHR11557">
    <property type="entry name" value="PORPHOBILINOGEN DEAMINASE"/>
    <property type="match status" value="1"/>
</dbReference>
<dbReference type="EMBL" id="LNQE01000732">
    <property type="protein sequence ID" value="KUG25262.1"/>
    <property type="molecule type" value="Genomic_DNA"/>
</dbReference>
<feature type="domain" description="Porphobilinogen deaminase C-terminal" evidence="11">
    <location>
        <begin position="227"/>
        <end position="297"/>
    </location>
</feature>
<dbReference type="GO" id="GO:0006783">
    <property type="term" value="P:heme biosynthetic process"/>
    <property type="evidence" value="ECO:0007669"/>
    <property type="project" value="UniProtKB-ARBA"/>
</dbReference>
<accession>A0A0W8FX16</accession>
<evidence type="ECO:0000256" key="5">
    <source>
        <dbReference type="ARBA" id="ARBA00012655"/>
    </source>
</evidence>
<evidence type="ECO:0000256" key="7">
    <source>
        <dbReference type="ARBA" id="ARBA00022679"/>
    </source>
</evidence>
<comment type="function">
    <text evidence="2">Tetrapolymerization of the monopyrrole PBG into the hydroxymethylbilane pre-uroporphyrinogen in several discrete steps.</text>
</comment>
<evidence type="ECO:0000259" key="10">
    <source>
        <dbReference type="Pfam" id="PF01379"/>
    </source>
</evidence>
<dbReference type="SUPFAM" id="SSF54782">
    <property type="entry name" value="Porphobilinogen deaminase (hydroxymethylbilane synthase), C-terminal domain"/>
    <property type="match status" value="1"/>
</dbReference>
<evidence type="ECO:0000256" key="9">
    <source>
        <dbReference type="ARBA" id="ARBA00033064"/>
    </source>
</evidence>
<reference evidence="12" key="1">
    <citation type="journal article" date="2015" name="Proc. Natl. Acad. Sci. U.S.A.">
        <title>Networks of energetic and metabolic interactions define dynamics in microbial communities.</title>
        <authorList>
            <person name="Embree M."/>
            <person name="Liu J.K."/>
            <person name="Al-Bassam M.M."/>
            <person name="Zengler K."/>
        </authorList>
    </citation>
    <scope>NUCLEOTIDE SEQUENCE</scope>
</reference>
<evidence type="ECO:0000256" key="1">
    <source>
        <dbReference type="ARBA" id="ARBA00001916"/>
    </source>
</evidence>
<dbReference type="NCBIfam" id="TIGR00212">
    <property type="entry name" value="hemC"/>
    <property type="match status" value="1"/>
</dbReference>
<comment type="similarity">
    <text evidence="4">Belongs to the HMBS family.</text>
</comment>
<proteinExistence type="inferred from homology"/>
<dbReference type="InterPro" id="IPR000860">
    <property type="entry name" value="HemC"/>
</dbReference>
<dbReference type="HAMAP" id="MF_00260">
    <property type="entry name" value="Porphobil_deam"/>
    <property type="match status" value="1"/>
</dbReference>
<keyword evidence="8" id="KW-0627">Porphyrin biosynthesis</keyword>
<dbReference type="GO" id="GO:0005737">
    <property type="term" value="C:cytoplasm"/>
    <property type="evidence" value="ECO:0007669"/>
    <property type="project" value="TreeGrafter"/>
</dbReference>
<dbReference type="Pfam" id="PF03900">
    <property type="entry name" value="Porphobil_deamC"/>
    <property type="match status" value="1"/>
</dbReference>
<dbReference type="FunFam" id="3.40.190.10:FF:000005">
    <property type="entry name" value="Porphobilinogen deaminase"/>
    <property type="match status" value="1"/>
</dbReference>
<dbReference type="InterPro" id="IPR022418">
    <property type="entry name" value="Porphobilinogen_deaminase_C"/>
</dbReference>
<protein>
    <recommendedName>
        <fullName evidence="6">Porphobilinogen deaminase</fullName>
        <ecNumber evidence="5">2.5.1.61</ecNumber>
    </recommendedName>
    <alternativeName>
        <fullName evidence="9">Hydroxymethylbilane synthase</fullName>
    </alternativeName>
</protein>
<evidence type="ECO:0000259" key="11">
    <source>
        <dbReference type="Pfam" id="PF03900"/>
    </source>
</evidence>
<dbReference type="FunFam" id="3.30.160.40:FF:000002">
    <property type="entry name" value="Porphobilinogen deaminase"/>
    <property type="match status" value="1"/>
</dbReference>
<dbReference type="EC" id="2.5.1.61" evidence="5"/>
<gene>
    <name evidence="12" type="ORF">ASZ90_004918</name>
</gene>
<evidence type="ECO:0000256" key="8">
    <source>
        <dbReference type="ARBA" id="ARBA00023244"/>
    </source>
</evidence>
<dbReference type="PANTHER" id="PTHR11557:SF0">
    <property type="entry name" value="PORPHOBILINOGEN DEAMINASE"/>
    <property type="match status" value="1"/>
</dbReference>
<dbReference type="PROSITE" id="PS00533">
    <property type="entry name" value="PORPHOBILINOGEN_DEAM"/>
    <property type="match status" value="1"/>
</dbReference>
<comment type="pathway">
    <text evidence="3">Porphyrin-containing compound metabolism; protoporphyrin-IX biosynthesis; coproporphyrinogen-III from 5-aminolevulinate: step 2/4.</text>
</comment>
<evidence type="ECO:0000256" key="4">
    <source>
        <dbReference type="ARBA" id="ARBA00005638"/>
    </source>
</evidence>
<dbReference type="AlphaFoldDB" id="A0A0W8FX16"/>
<dbReference type="FunFam" id="3.40.190.10:FF:000004">
    <property type="entry name" value="Porphobilinogen deaminase"/>
    <property type="match status" value="1"/>
</dbReference>
<evidence type="ECO:0000256" key="2">
    <source>
        <dbReference type="ARBA" id="ARBA00002869"/>
    </source>
</evidence>
<dbReference type="InterPro" id="IPR022419">
    <property type="entry name" value="Porphobilin_deaminase_cofac_BS"/>
</dbReference>
<dbReference type="InterPro" id="IPR022417">
    <property type="entry name" value="Porphobilin_deaminase_N"/>
</dbReference>
<name>A0A0W8FX16_9ZZZZ</name>
<sequence length="315" mass="34967">MKKYKLIIGSRGSDLALWQSNFIKREIEKKHKSIQVEIILIKTKGDKILDVALSKIGDKGLFTKELEVHLLNKRIDIAVHSLKDLQTEIPDGLKLAAVTKRHNVEDVLIARKKKTTIFDLPKGGTIATGSLRRRSQLKHLRPDLNIVELRGNVPTRIEKFLNSDWDGIILARAGVERLRLSKYISSIIPTEIMLPAVGQGALGIEINSDNKFADEIVQSVHHTETAQAVFAERALLKQLEGGCQVPIGALGEVRSNGLYLDALVGSIDGTLTFRQKLRGKKDEPVKLGKKLANNLLNAGADEVLKEIYKTARSKK</sequence>
<dbReference type="PIRSF" id="PIRSF001438">
    <property type="entry name" value="4pyrrol_synth_OHMeBilane_synth"/>
    <property type="match status" value="1"/>
</dbReference>
<dbReference type="SUPFAM" id="SSF53850">
    <property type="entry name" value="Periplasmic binding protein-like II"/>
    <property type="match status" value="1"/>
</dbReference>
<organism evidence="12">
    <name type="scientific">hydrocarbon metagenome</name>
    <dbReference type="NCBI Taxonomy" id="938273"/>
    <lineage>
        <taxon>unclassified sequences</taxon>
        <taxon>metagenomes</taxon>
        <taxon>ecological metagenomes</taxon>
    </lineage>
</organism>